<comment type="similarity">
    <text evidence="11">Belongs to the G-protein coupled receptor 1 family.</text>
</comment>
<accession>A0A1S3MGL4</accession>
<evidence type="ECO:0000256" key="5">
    <source>
        <dbReference type="ARBA" id="ARBA00023040"/>
    </source>
</evidence>
<feature type="transmembrane region" description="Helical" evidence="12">
    <location>
        <begin position="20"/>
        <end position="45"/>
    </location>
</feature>
<dbReference type="SUPFAM" id="SSF81321">
    <property type="entry name" value="Family A G protein-coupled receptor-like"/>
    <property type="match status" value="1"/>
</dbReference>
<protein>
    <submittedName>
        <fullName evidence="15">Lysophosphatidic acid receptor 6</fullName>
    </submittedName>
</protein>
<evidence type="ECO:0000256" key="8">
    <source>
        <dbReference type="ARBA" id="ARBA00023157"/>
    </source>
</evidence>
<keyword evidence="6" id="KW-1064">Adaptive immunity</keyword>
<keyword evidence="3" id="KW-0391">Immunity</keyword>
<evidence type="ECO:0000256" key="9">
    <source>
        <dbReference type="ARBA" id="ARBA00023170"/>
    </source>
</evidence>
<feature type="transmembrane region" description="Helical" evidence="12">
    <location>
        <begin position="137"/>
        <end position="161"/>
    </location>
</feature>
<dbReference type="PANTHER" id="PTHR24237:SF37">
    <property type="entry name" value="COAGULATION FACTOR II (THROMBIN) RECEPTOR-LIKE 2-RELATED"/>
    <property type="match status" value="1"/>
</dbReference>
<keyword evidence="7 12" id="KW-0472">Membrane</keyword>
<evidence type="ECO:0000256" key="6">
    <source>
        <dbReference type="ARBA" id="ARBA00023130"/>
    </source>
</evidence>
<keyword evidence="5 11" id="KW-0297">G-protein coupled receptor</keyword>
<keyword evidence="10 11" id="KW-0807">Transducer</keyword>
<evidence type="ECO:0000256" key="2">
    <source>
        <dbReference type="ARBA" id="ARBA00022692"/>
    </source>
</evidence>
<evidence type="ECO:0000256" key="1">
    <source>
        <dbReference type="ARBA" id="ARBA00004141"/>
    </source>
</evidence>
<keyword evidence="8" id="KW-1015">Disulfide bond</keyword>
<dbReference type="PRINTS" id="PR01157">
    <property type="entry name" value="P2YPURNOCPTR"/>
</dbReference>
<dbReference type="InterPro" id="IPR017452">
    <property type="entry name" value="GPCR_Rhodpsn_7TM"/>
</dbReference>
<gene>
    <name evidence="15" type="primary">LOC106572576</name>
</gene>
<dbReference type="PROSITE" id="PS00237">
    <property type="entry name" value="G_PROTEIN_RECEP_F1_1"/>
    <property type="match status" value="1"/>
</dbReference>
<feature type="transmembrane region" description="Helical" evidence="12">
    <location>
        <begin position="57"/>
        <end position="75"/>
    </location>
</feature>
<dbReference type="GeneID" id="106572576"/>
<dbReference type="RefSeq" id="XP_014002353.1">
    <property type="nucleotide sequence ID" value="XM_014146878.2"/>
</dbReference>
<dbReference type="CDD" id="cd14982">
    <property type="entry name" value="7tmA_purinoceptor-like"/>
    <property type="match status" value="1"/>
</dbReference>
<evidence type="ECO:0000313" key="14">
    <source>
        <dbReference type="Proteomes" id="UP001652741"/>
    </source>
</evidence>
<dbReference type="Pfam" id="PF00001">
    <property type="entry name" value="7tm_1"/>
    <property type="match status" value="1"/>
</dbReference>
<keyword evidence="14" id="KW-1185">Reference proteome</keyword>
<evidence type="ECO:0000256" key="7">
    <source>
        <dbReference type="ARBA" id="ARBA00023136"/>
    </source>
</evidence>
<feature type="transmembrane region" description="Helical" evidence="12">
    <location>
        <begin position="95"/>
        <end position="116"/>
    </location>
</feature>
<dbReference type="GO" id="GO:0008142">
    <property type="term" value="F:oxysterol binding"/>
    <property type="evidence" value="ECO:0007669"/>
    <property type="project" value="InterPro"/>
</dbReference>
<dbReference type="OrthoDB" id="5960344at2759"/>
<evidence type="ECO:0000256" key="11">
    <source>
        <dbReference type="RuleBase" id="RU000688"/>
    </source>
</evidence>
<evidence type="ECO:0000256" key="12">
    <source>
        <dbReference type="SAM" id="Phobius"/>
    </source>
</evidence>
<dbReference type="AlphaFoldDB" id="A0A1S3MGL4"/>
<evidence type="ECO:0000256" key="3">
    <source>
        <dbReference type="ARBA" id="ARBA00022859"/>
    </source>
</evidence>
<dbReference type="InterPro" id="IPR000276">
    <property type="entry name" value="GPCR_Rhodpsn"/>
</dbReference>
<name>A0A1S3MGL4_SALSA</name>
<dbReference type="Gene3D" id="1.20.1070.10">
    <property type="entry name" value="Rhodopsin 7-helix transmembrane proteins"/>
    <property type="match status" value="1"/>
</dbReference>
<reference evidence="15" key="1">
    <citation type="submission" date="2025-08" db="UniProtKB">
        <authorList>
            <consortium name="RefSeq"/>
        </authorList>
    </citation>
    <scope>IDENTIFICATION</scope>
</reference>
<feature type="domain" description="G-protein coupled receptors family 1 profile" evidence="13">
    <location>
        <begin position="37"/>
        <end position="286"/>
    </location>
</feature>
<evidence type="ECO:0000256" key="4">
    <source>
        <dbReference type="ARBA" id="ARBA00022989"/>
    </source>
</evidence>
<feature type="transmembrane region" description="Helical" evidence="12">
    <location>
        <begin position="181"/>
        <end position="204"/>
    </location>
</feature>
<proteinExistence type="inferred from homology"/>
<evidence type="ECO:0000313" key="15">
    <source>
        <dbReference type="RefSeq" id="XP_014002353.1"/>
    </source>
</evidence>
<organism evidence="14 15">
    <name type="scientific">Salmo salar</name>
    <name type="common">Atlantic salmon</name>
    <dbReference type="NCBI Taxonomy" id="8030"/>
    <lineage>
        <taxon>Eukaryota</taxon>
        <taxon>Metazoa</taxon>
        <taxon>Chordata</taxon>
        <taxon>Craniata</taxon>
        <taxon>Vertebrata</taxon>
        <taxon>Euteleostomi</taxon>
        <taxon>Actinopterygii</taxon>
        <taxon>Neopterygii</taxon>
        <taxon>Teleostei</taxon>
        <taxon>Protacanthopterygii</taxon>
        <taxon>Salmoniformes</taxon>
        <taxon>Salmonidae</taxon>
        <taxon>Salmoninae</taxon>
        <taxon>Salmo</taxon>
    </lineage>
</organism>
<dbReference type="Proteomes" id="UP001652741">
    <property type="component" value="Chromosome ssa15"/>
</dbReference>
<keyword evidence="2 11" id="KW-0812">Transmembrane</keyword>
<keyword evidence="9 11" id="KW-0675">Receptor</keyword>
<dbReference type="PRINTS" id="PR00237">
    <property type="entry name" value="GPCRRHODOPSN"/>
</dbReference>
<evidence type="ECO:0000259" key="13">
    <source>
        <dbReference type="PROSITE" id="PS50262"/>
    </source>
</evidence>
<dbReference type="PANTHER" id="PTHR24237">
    <property type="entry name" value="G-PROTEIN COUPLED RECEPTOR"/>
    <property type="match status" value="1"/>
</dbReference>
<dbReference type="GO" id="GO:0004930">
    <property type="term" value="F:G protein-coupled receptor activity"/>
    <property type="evidence" value="ECO:0007669"/>
    <property type="project" value="UniProtKB-KW"/>
</dbReference>
<dbReference type="PaxDb" id="8030-ENSSSAP00000099498"/>
<evidence type="ECO:0000256" key="10">
    <source>
        <dbReference type="ARBA" id="ARBA00023224"/>
    </source>
</evidence>
<dbReference type="GO" id="GO:0016020">
    <property type="term" value="C:membrane"/>
    <property type="evidence" value="ECO:0007669"/>
    <property type="project" value="UniProtKB-SubCell"/>
</dbReference>
<dbReference type="GO" id="GO:0002250">
    <property type="term" value="P:adaptive immune response"/>
    <property type="evidence" value="ECO:0007669"/>
    <property type="project" value="UniProtKB-KW"/>
</dbReference>
<dbReference type="PROSITE" id="PS50262">
    <property type="entry name" value="G_PROTEIN_RECEP_F1_2"/>
    <property type="match status" value="1"/>
</dbReference>
<sequence>MNTSVGDVTDNCSTPRDYQFYFFPAVYSLVMALGLPGNVGALYVFIFKITPRTSSNVFVINLALADTTFLCTLPFKIHYHRNSNDWVFGDVACSITGTLFFANIYISIAFMTCICVDRYVAVAYPHTYLRLRNSRCTVLVSAAVWALAGAAVLAFILVGPLDTQHRSCFENFSQKEWDRRLVPYSIFSLVVGSLLPSVVILVCYPLVARRITLIRTNTARGALRVIYTILVITLLCFLPYHVVHFLHLLRRLGVIQHCPYANAIYNARRVTMALVSLNSCLDPLLYYFTTSHCKWSPSKARFRWLWDRRTMGVYTIAVRP</sequence>
<dbReference type="InterPro" id="IPR047160">
    <property type="entry name" value="GP183-like"/>
</dbReference>
<dbReference type="FunFam" id="1.20.1070.10:FF:000017">
    <property type="entry name" value="lysophosphatidic acid receptor 4"/>
    <property type="match status" value="1"/>
</dbReference>
<dbReference type="KEGG" id="sasa:106572576"/>
<comment type="subcellular location">
    <subcellularLocation>
        <location evidence="1">Membrane</location>
        <topology evidence="1">Multi-pass membrane protein</topology>
    </subcellularLocation>
</comment>
<feature type="transmembrane region" description="Helical" evidence="12">
    <location>
        <begin position="225"/>
        <end position="249"/>
    </location>
</feature>
<keyword evidence="4 12" id="KW-1133">Transmembrane helix</keyword>